<feature type="region of interest" description="Disordered" evidence="8">
    <location>
        <begin position="401"/>
        <end position="445"/>
    </location>
</feature>
<feature type="repeat" description="WD" evidence="6">
    <location>
        <begin position="128"/>
        <end position="170"/>
    </location>
</feature>
<dbReference type="PANTHER" id="PTHR10856">
    <property type="entry name" value="CORONIN"/>
    <property type="match status" value="1"/>
</dbReference>
<feature type="compositionally biased region" description="Basic and acidic residues" evidence="8">
    <location>
        <begin position="428"/>
        <end position="440"/>
    </location>
</feature>
<feature type="domain" description="DUF1899" evidence="9">
    <location>
        <begin position="5"/>
        <end position="69"/>
    </location>
</feature>
<dbReference type="InterPro" id="IPR015943">
    <property type="entry name" value="WD40/YVTN_repeat-like_dom_sf"/>
</dbReference>
<reference evidence="10" key="1">
    <citation type="journal article" date="2021" name="Evol. Appl.">
        <title>The genome of the Pyrenean desman and the effects of bottlenecks and inbreeding on the genomic landscape of an endangered species.</title>
        <authorList>
            <person name="Escoda L."/>
            <person name="Castresana J."/>
        </authorList>
    </citation>
    <scope>NUCLEOTIDE SEQUENCE</scope>
    <source>
        <strain evidence="10">IBE-C5619</strain>
    </source>
</reference>
<proteinExistence type="inferred from homology"/>
<dbReference type="Proteomes" id="UP000700334">
    <property type="component" value="Unassembled WGS sequence"/>
</dbReference>
<feature type="compositionally biased region" description="Pro residues" evidence="8">
    <location>
        <begin position="407"/>
        <end position="422"/>
    </location>
</feature>
<dbReference type="Pfam" id="PF16300">
    <property type="entry name" value="WD40_4"/>
    <property type="match status" value="1"/>
</dbReference>
<gene>
    <name evidence="10" type="ORF">J0S82_002382</name>
</gene>
<keyword evidence="4" id="KW-0175">Coiled coil</keyword>
<feature type="repeat" description="WD" evidence="6">
    <location>
        <begin position="176"/>
        <end position="217"/>
    </location>
</feature>
<dbReference type="GO" id="GO:0051015">
    <property type="term" value="F:actin filament binding"/>
    <property type="evidence" value="ECO:0007669"/>
    <property type="project" value="TreeGrafter"/>
</dbReference>
<accession>A0A8J5ZYJ8</accession>
<dbReference type="PANTHER" id="PTHR10856:SF2">
    <property type="entry name" value="CORONIN-2A"/>
    <property type="match status" value="1"/>
</dbReference>
<evidence type="ECO:0000256" key="5">
    <source>
        <dbReference type="ARBA" id="ARBA00023203"/>
    </source>
</evidence>
<dbReference type="InterPro" id="IPR015048">
    <property type="entry name" value="DUF1899"/>
</dbReference>
<name>A0A8J5ZYJ8_GALPY</name>
<evidence type="ECO:0000313" key="11">
    <source>
        <dbReference type="Proteomes" id="UP000700334"/>
    </source>
</evidence>
<dbReference type="EMBL" id="JAGFMF010011802">
    <property type="protein sequence ID" value="KAG8512234.1"/>
    <property type="molecule type" value="Genomic_DNA"/>
</dbReference>
<dbReference type="Pfam" id="PF00400">
    <property type="entry name" value="WD40"/>
    <property type="match status" value="2"/>
</dbReference>
<dbReference type="Gene3D" id="2.130.10.10">
    <property type="entry name" value="YVTN repeat-like/Quinoprotein amine dehydrogenase"/>
    <property type="match status" value="1"/>
</dbReference>
<dbReference type="Pfam" id="PF08953">
    <property type="entry name" value="DUF1899"/>
    <property type="match status" value="1"/>
</dbReference>
<dbReference type="PROSITE" id="PS50294">
    <property type="entry name" value="WD_REPEATS_REGION"/>
    <property type="match status" value="1"/>
</dbReference>
<evidence type="ECO:0000256" key="8">
    <source>
        <dbReference type="SAM" id="MobiDB-lite"/>
    </source>
</evidence>
<dbReference type="InterPro" id="IPR001680">
    <property type="entry name" value="WD40_rpt"/>
</dbReference>
<comment type="similarity">
    <text evidence="1 7">Belongs to the WD repeat coronin family.</text>
</comment>
<dbReference type="SUPFAM" id="SSF50978">
    <property type="entry name" value="WD40 repeat-like"/>
    <property type="match status" value="1"/>
</dbReference>
<dbReference type="SMART" id="SM00320">
    <property type="entry name" value="WD40"/>
    <property type="match status" value="3"/>
</dbReference>
<evidence type="ECO:0000256" key="7">
    <source>
        <dbReference type="RuleBase" id="RU280818"/>
    </source>
</evidence>
<dbReference type="OrthoDB" id="1850764at2759"/>
<evidence type="ECO:0000256" key="3">
    <source>
        <dbReference type="ARBA" id="ARBA00022737"/>
    </source>
</evidence>
<dbReference type="FunFam" id="2.130.10.10:FF:000053">
    <property type="entry name" value="Coronin"/>
    <property type="match status" value="1"/>
</dbReference>
<keyword evidence="2 6" id="KW-0853">WD repeat</keyword>
<evidence type="ECO:0000256" key="6">
    <source>
        <dbReference type="PROSITE-ProRule" id="PRU00221"/>
    </source>
</evidence>
<protein>
    <recommendedName>
        <fullName evidence="7">Coronin</fullName>
    </recommendedName>
</protein>
<dbReference type="InterPro" id="IPR019775">
    <property type="entry name" value="WD40_repeat_CS"/>
</dbReference>
<dbReference type="InterPro" id="IPR036322">
    <property type="entry name" value="WD40_repeat_dom_sf"/>
</dbReference>
<dbReference type="PROSITE" id="PS50082">
    <property type="entry name" value="WD_REPEATS_2"/>
    <property type="match status" value="3"/>
</dbReference>
<evidence type="ECO:0000256" key="1">
    <source>
        <dbReference type="ARBA" id="ARBA00009482"/>
    </source>
</evidence>
<dbReference type="InterPro" id="IPR015505">
    <property type="entry name" value="Coronin"/>
</dbReference>
<organism evidence="10 11">
    <name type="scientific">Galemys pyrenaicus</name>
    <name type="common">Iberian desman</name>
    <name type="synonym">Pyrenean desman</name>
    <dbReference type="NCBI Taxonomy" id="202257"/>
    <lineage>
        <taxon>Eukaryota</taxon>
        <taxon>Metazoa</taxon>
        <taxon>Chordata</taxon>
        <taxon>Craniata</taxon>
        <taxon>Vertebrata</taxon>
        <taxon>Euteleostomi</taxon>
        <taxon>Mammalia</taxon>
        <taxon>Eutheria</taxon>
        <taxon>Laurasiatheria</taxon>
        <taxon>Eulipotyphla</taxon>
        <taxon>Talpidae</taxon>
        <taxon>Galemys</taxon>
    </lineage>
</organism>
<keyword evidence="5" id="KW-0009">Actin-binding</keyword>
<feature type="repeat" description="WD" evidence="6">
    <location>
        <begin position="78"/>
        <end position="112"/>
    </location>
</feature>
<evidence type="ECO:0000256" key="4">
    <source>
        <dbReference type="ARBA" id="ARBA00023054"/>
    </source>
</evidence>
<dbReference type="PROSITE" id="PS00678">
    <property type="entry name" value="WD_REPEATS_1"/>
    <property type="match status" value="2"/>
</dbReference>
<keyword evidence="11" id="KW-1185">Reference proteome</keyword>
<dbReference type="SMART" id="SM01167">
    <property type="entry name" value="DUF1900"/>
    <property type="match status" value="1"/>
</dbReference>
<sequence length="524" mass="59784">MSWNPQYRSSKFRHVFGKVASKENCYDSVPITSSVHDNHFCAVNPHFIAIVTECAGGGAFLVIPLHQTGKLDPHYPKVCGHRGNILDIKWNPFDDFEIASCSEDATIKIWNIPRQLLTRNLTTYKKELVCHARRVGLVEWHPTAANILFSAGYDYKVMVWNLDTRESLITSPVKTIDCHQNVILSMSFNTDGSLMATACKDRKIRVIDPRTGAVLQETGYQGHKANKVLFLGNLKKLLSTGTSRWNHRQIALWDQENLSQSLKEEDLDGSSGVLFPFYDADTNMLYVVGKGDGNIRYYEVSTDSPYLSYLTEYRSNNPQKGIGVMPKRGLDVSSCEIFRFYKLITTKSLIEPVSMIVPRRSESYQEDIYPPTAGAQPSMTAKEWLSGMNKGPVLVSLRPGAEMLNSQPPPPERPLSNPPTPTSPCNVDQKEKVVPEDGRRPFSLPERTSRWMPEYRQEEKKTWLTNGFDIFECPPPKTENELLQMFYRQQEEIRRLRELVTQREVHAKQLELEIKNLRMGSSRF</sequence>
<keyword evidence="3 7" id="KW-0677">Repeat</keyword>
<evidence type="ECO:0000259" key="9">
    <source>
        <dbReference type="SMART" id="SM01166"/>
    </source>
</evidence>
<dbReference type="SMART" id="SM01166">
    <property type="entry name" value="DUF1899"/>
    <property type="match status" value="1"/>
</dbReference>
<comment type="caution">
    <text evidence="10">The sequence shown here is derived from an EMBL/GenBank/DDBJ whole genome shotgun (WGS) entry which is preliminary data.</text>
</comment>
<dbReference type="AlphaFoldDB" id="A0A8J5ZYJ8"/>
<evidence type="ECO:0000313" key="10">
    <source>
        <dbReference type="EMBL" id="KAG8512234.1"/>
    </source>
</evidence>
<evidence type="ECO:0000256" key="2">
    <source>
        <dbReference type="ARBA" id="ARBA00022574"/>
    </source>
</evidence>